<reference evidence="2 3" key="1">
    <citation type="submission" date="2016-06" db="EMBL/GenBank/DDBJ databases">
        <authorList>
            <person name="Kjaerup R.B."/>
            <person name="Dalgaard T.S."/>
            <person name="Juul-Madsen H.R."/>
        </authorList>
    </citation>
    <scope>NUCLEOTIDE SEQUENCE [LARGE SCALE GENOMIC DNA]</scope>
    <source>
        <strain evidence="2 3">1S159</strain>
    </source>
</reference>
<dbReference type="STRING" id="688.A6E04_04435"/>
<dbReference type="EMBL" id="MAJU01000004">
    <property type="protein sequence ID" value="OCH23155.1"/>
    <property type="molecule type" value="Genomic_DNA"/>
</dbReference>
<gene>
    <name evidence="2" type="ORF">A6E04_04435</name>
</gene>
<dbReference type="OrthoDB" id="5918368at2"/>
<evidence type="ECO:0000313" key="2">
    <source>
        <dbReference type="EMBL" id="OCH23155.1"/>
    </source>
</evidence>
<protein>
    <submittedName>
        <fullName evidence="2">Uncharacterized protein</fullName>
    </submittedName>
</protein>
<evidence type="ECO:0000256" key="1">
    <source>
        <dbReference type="SAM" id="MobiDB-lite"/>
    </source>
</evidence>
<dbReference type="AlphaFoldDB" id="A0A1B9P3T2"/>
<feature type="compositionally biased region" description="Polar residues" evidence="1">
    <location>
        <begin position="51"/>
        <end position="78"/>
    </location>
</feature>
<feature type="region of interest" description="Disordered" evidence="1">
    <location>
        <begin position="50"/>
        <end position="78"/>
    </location>
</feature>
<evidence type="ECO:0000313" key="3">
    <source>
        <dbReference type="Proteomes" id="UP000093523"/>
    </source>
</evidence>
<accession>A0A1B9P3T2</accession>
<dbReference type="Proteomes" id="UP000093523">
    <property type="component" value="Unassembled WGS sequence"/>
</dbReference>
<comment type="caution">
    <text evidence="2">The sequence shown here is derived from an EMBL/GenBank/DDBJ whole genome shotgun (WGS) entry which is preliminary data.</text>
</comment>
<proteinExistence type="predicted"/>
<dbReference type="RefSeq" id="WP_065609648.1">
    <property type="nucleotide sequence ID" value="NZ_CAWMPN010000004.1"/>
</dbReference>
<organism evidence="2 3">
    <name type="scientific">Aliivibrio logei</name>
    <name type="common">Vibrio logei</name>
    <dbReference type="NCBI Taxonomy" id="688"/>
    <lineage>
        <taxon>Bacteria</taxon>
        <taxon>Pseudomonadati</taxon>
        <taxon>Pseudomonadota</taxon>
        <taxon>Gammaproteobacteria</taxon>
        <taxon>Vibrionales</taxon>
        <taxon>Vibrionaceae</taxon>
        <taxon>Aliivibrio</taxon>
    </lineage>
</organism>
<name>A0A1B9P3T2_ALILO</name>
<sequence length="78" mass="9103">MAKPFSQDITVLFSAFDTKERSYNELSEEERYREIKKSWNALELLSKSHIGKNNKTQNNKNYLTPDFNDNSINNEVSA</sequence>